<reference evidence="4" key="2">
    <citation type="journal article" date="2018" name="Environ. Sci. Technol.">
        <title>The Toxicogenome of Hyalella azteca: A Model for Sediment Ecotoxicology and Evolutionary Toxicology.</title>
        <authorList>
            <person name="Poynton H.C."/>
            <person name="Hasenbein S."/>
            <person name="Benoit J.B."/>
            <person name="Sepulveda M.S."/>
            <person name="Poelchau M.F."/>
            <person name="Hughes D.S.T."/>
            <person name="Murali S.C."/>
            <person name="Chen S."/>
            <person name="Glastad K.M."/>
            <person name="Goodisman M.A.D."/>
            <person name="Werren J.H."/>
            <person name="Vineis J.H."/>
            <person name="Bowen J.L."/>
            <person name="Friedrich M."/>
            <person name="Jones J."/>
            <person name="Robertson H.M."/>
            <person name="Feyereisen R."/>
            <person name="Mechler-Hickson A."/>
            <person name="Mathers N."/>
            <person name="Lee C.E."/>
            <person name="Colbourne J.K."/>
            <person name="Biales A."/>
            <person name="Johnston J.S."/>
            <person name="Wellborn G.A."/>
            <person name="Rosendale A.J."/>
            <person name="Cridge A.G."/>
            <person name="Munoz-Torres M.C."/>
            <person name="Bain P.A."/>
            <person name="Manny A.R."/>
            <person name="Major K.M."/>
            <person name="Lambert F.N."/>
            <person name="Vulpe C.D."/>
            <person name="Tuck P."/>
            <person name="Blalock B.J."/>
            <person name="Lin Y.Y."/>
            <person name="Smith M.E."/>
            <person name="Ochoa-Acuna H."/>
            <person name="Chen M.M."/>
            <person name="Childers C.P."/>
            <person name="Qu J."/>
            <person name="Dugan S."/>
            <person name="Lee S.L."/>
            <person name="Chao H."/>
            <person name="Dinh H."/>
            <person name="Han Y."/>
            <person name="Doddapaneni H."/>
            <person name="Worley K.C."/>
            <person name="Muzny D.M."/>
            <person name="Gibbs R.A."/>
            <person name="Richards S."/>
        </authorList>
    </citation>
    <scope>NUCLEOTIDE SEQUENCE</scope>
    <source>
        <strain evidence="4">HAZT.00-mixed</strain>
        <tissue evidence="4">Whole organism</tissue>
    </source>
</reference>
<feature type="domain" description="CUB" evidence="3">
    <location>
        <begin position="78"/>
        <end position="171"/>
    </location>
</feature>
<dbReference type="EMBL" id="JQDR03008532">
    <property type="protein sequence ID" value="KAA0197040.1"/>
    <property type="molecule type" value="Genomic_DNA"/>
</dbReference>
<comment type="caution">
    <text evidence="4">The sequence shown here is derived from an EMBL/GenBank/DDBJ whole genome shotgun (WGS) entry which is preliminary data.</text>
</comment>
<evidence type="ECO:0000256" key="2">
    <source>
        <dbReference type="PROSITE-ProRule" id="PRU00059"/>
    </source>
</evidence>
<keyword evidence="1" id="KW-1015">Disulfide bond</keyword>
<organism evidence="4">
    <name type="scientific">Hyalella azteca</name>
    <name type="common">Amphipod</name>
    <dbReference type="NCBI Taxonomy" id="294128"/>
    <lineage>
        <taxon>Eukaryota</taxon>
        <taxon>Metazoa</taxon>
        <taxon>Ecdysozoa</taxon>
        <taxon>Arthropoda</taxon>
        <taxon>Crustacea</taxon>
        <taxon>Multicrustacea</taxon>
        <taxon>Malacostraca</taxon>
        <taxon>Eumalacostraca</taxon>
        <taxon>Peracarida</taxon>
        <taxon>Amphipoda</taxon>
        <taxon>Senticaudata</taxon>
        <taxon>Talitrida</taxon>
        <taxon>Talitroidea</taxon>
        <taxon>Hyalellidae</taxon>
        <taxon>Hyalella</taxon>
    </lineage>
</organism>
<protein>
    <recommendedName>
        <fullName evidence="3">CUB domain-containing protein</fullName>
    </recommendedName>
</protein>
<feature type="non-terminal residue" evidence="4">
    <location>
        <position position="171"/>
    </location>
</feature>
<dbReference type="Pfam" id="PF00431">
    <property type="entry name" value="CUB"/>
    <property type="match status" value="1"/>
</dbReference>
<dbReference type="SMART" id="SM00042">
    <property type="entry name" value="CUB"/>
    <property type="match status" value="1"/>
</dbReference>
<dbReference type="SUPFAM" id="SSF49854">
    <property type="entry name" value="Spermadhesin, CUB domain"/>
    <property type="match status" value="1"/>
</dbReference>
<dbReference type="GO" id="GO:0005886">
    <property type="term" value="C:plasma membrane"/>
    <property type="evidence" value="ECO:0007669"/>
    <property type="project" value="TreeGrafter"/>
</dbReference>
<dbReference type="Gene3D" id="2.60.120.290">
    <property type="entry name" value="Spermadhesin, CUB domain"/>
    <property type="match status" value="1"/>
</dbReference>
<dbReference type="Proteomes" id="UP000711488">
    <property type="component" value="Unassembled WGS sequence"/>
</dbReference>
<proteinExistence type="predicted"/>
<dbReference type="InterPro" id="IPR035914">
    <property type="entry name" value="Sperma_CUB_dom_sf"/>
</dbReference>
<dbReference type="PROSITE" id="PS01180">
    <property type="entry name" value="CUB"/>
    <property type="match status" value="1"/>
</dbReference>
<reference evidence="4" key="3">
    <citation type="submission" date="2019-06" db="EMBL/GenBank/DDBJ databases">
        <authorList>
            <person name="Poynton C."/>
            <person name="Hasenbein S."/>
            <person name="Benoit J.B."/>
            <person name="Sepulveda M.S."/>
            <person name="Poelchau M.F."/>
            <person name="Murali S.C."/>
            <person name="Chen S."/>
            <person name="Glastad K.M."/>
            <person name="Werren J.H."/>
            <person name="Vineis J.H."/>
            <person name="Bowen J.L."/>
            <person name="Friedrich M."/>
            <person name="Jones J."/>
            <person name="Robertson H.M."/>
            <person name="Feyereisen R."/>
            <person name="Mechler-Hickson A."/>
            <person name="Mathers N."/>
            <person name="Lee C.E."/>
            <person name="Colbourne J.K."/>
            <person name="Biales A."/>
            <person name="Johnston J.S."/>
            <person name="Wellborn G.A."/>
            <person name="Rosendale A.J."/>
            <person name="Cridge A.G."/>
            <person name="Munoz-Torres M.C."/>
            <person name="Bain P.A."/>
            <person name="Manny A.R."/>
            <person name="Major K.M."/>
            <person name="Lambert F.N."/>
            <person name="Vulpe C.D."/>
            <person name="Tuck P."/>
            <person name="Blalock B.J."/>
            <person name="Lin Y.-Y."/>
            <person name="Smith M.E."/>
            <person name="Ochoa-Acuna H."/>
            <person name="Chen M.-J.M."/>
            <person name="Childers C.P."/>
            <person name="Qu J."/>
            <person name="Dugan S."/>
            <person name="Lee S.L."/>
            <person name="Chao H."/>
            <person name="Dinh H."/>
            <person name="Han Y."/>
            <person name="Doddapaneni H."/>
            <person name="Worley K.C."/>
            <person name="Muzny D.M."/>
            <person name="Gibbs R.A."/>
            <person name="Richards S."/>
        </authorList>
    </citation>
    <scope>NUCLEOTIDE SEQUENCE</scope>
    <source>
        <strain evidence="4">HAZT.00-mixed</strain>
        <tissue evidence="4">Whole organism</tissue>
    </source>
</reference>
<dbReference type="InterPro" id="IPR000859">
    <property type="entry name" value="CUB_dom"/>
</dbReference>
<accession>A0A6A0H2F5</accession>
<dbReference type="InterPro" id="IPR053207">
    <property type="entry name" value="Non-NMDA_GluR_Accessory"/>
</dbReference>
<sequence length="171" mass="19456">MDIFTEATDPNKDLLKTPFGGRYCGKISPRLRISWHKTIHIAFFTDNNITTPDLFSGTYKFINDSKYSVGVKAPDQDCGFVVNVDVKKHGEFLSPTYPGVYPKNITCYWKFVGKHDQRIRLEFRDFDLFYGGPHCPFDHVKMFDGGDTFAPLIGTYCGQQRNLVVFSSSSS</sequence>
<evidence type="ECO:0000259" key="3">
    <source>
        <dbReference type="PROSITE" id="PS01180"/>
    </source>
</evidence>
<dbReference type="OrthoDB" id="6022136at2759"/>
<dbReference type="PANTHER" id="PTHR47537:SF6">
    <property type="entry name" value="CUB DOMAIN-CONTAINING PROTEIN"/>
    <property type="match status" value="1"/>
</dbReference>
<dbReference type="CDD" id="cd00041">
    <property type="entry name" value="CUB"/>
    <property type="match status" value="1"/>
</dbReference>
<evidence type="ECO:0000256" key="1">
    <source>
        <dbReference type="ARBA" id="ARBA00023157"/>
    </source>
</evidence>
<gene>
    <name evidence="4" type="ORF">HAZT_HAZT007095</name>
</gene>
<evidence type="ECO:0000313" key="4">
    <source>
        <dbReference type="EMBL" id="KAA0197040.1"/>
    </source>
</evidence>
<dbReference type="PANTHER" id="PTHR47537">
    <property type="entry name" value="CUBILIN"/>
    <property type="match status" value="1"/>
</dbReference>
<dbReference type="AlphaFoldDB" id="A0A6A0H2F5"/>
<comment type="caution">
    <text evidence="2">Lacks conserved residue(s) required for the propagation of feature annotation.</text>
</comment>
<name>A0A6A0H2F5_HYAAZ</name>
<reference evidence="4" key="1">
    <citation type="submission" date="2014-08" db="EMBL/GenBank/DDBJ databases">
        <authorList>
            <person name="Murali S."/>
            <person name="Richards S."/>
            <person name="Bandaranaike D."/>
            <person name="Bellair M."/>
            <person name="Blankenburg K."/>
            <person name="Chao H."/>
            <person name="Dinh H."/>
            <person name="Doddapaneni H."/>
            <person name="Dugan-Rocha S."/>
            <person name="Elkadiri S."/>
            <person name="Gnanaolivu R."/>
            <person name="Hughes D."/>
            <person name="Lee S."/>
            <person name="Li M."/>
            <person name="Ming W."/>
            <person name="Munidasa M."/>
            <person name="Muniz J."/>
            <person name="Nguyen L."/>
            <person name="Osuji N."/>
            <person name="Pu L.-L."/>
            <person name="Puazo M."/>
            <person name="Skinner E."/>
            <person name="Qu C."/>
            <person name="Quiroz J."/>
            <person name="Raj R."/>
            <person name="Weissenberger G."/>
            <person name="Xin Y."/>
            <person name="Zou X."/>
            <person name="Han Y."/>
            <person name="Worley K."/>
            <person name="Muzny D."/>
            <person name="Gibbs R."/>
        </authorList>
    </citation>
    <scope>NUCLEOTIDE SEQUENCE</scope>
    <source>
        <strain evidence="4">HAZT.00-mixed</strain>
        <tissue evidence="4">Whole organism</tissue>
    </source>
</reference>